<proteinExistence type="predicted"/>
<evidence type="ECO:0000313" key="2">
    <source>
        <dbReference type="Proteomes" id="UP001317963"/>
    </source>
</evidence>
<dbReference type="InterPro" id="IPR009659">
    <property type="entry name" value="DUF1249"/>
</dbReference>
<gene>
    <name evidence="1" type="ORF">E0F26_02995</name>
</gene>
<evidence type="ECO:0000313" key="1">
    <source>
        <dbReference type="EMBL" id="UZP73769.1"/>
    </source>
</evidence>
<reference evidence="1 2" key="1">
    <citation type="submission" date="2019-02" db="EMBL/GenBank/DDBJ databases">
        <title>Halieaceae_genomes.</title>
        <authorList>
            <person name="Li S.-H."/>
        </authorList>
    </citation>
    <scope>NUCLEOTIDE SEQUENCE [LARGE SCALE GENOMIC DNA]</scope>
    <source>
        <strain evidence="1 2">JH123</strain>
    </source>
</reference>
<organism evidence="1 2">
    <name type="scientific">Candidatus Paraluminiphilus aquimaris</name>
    <dbReference type="NCBI Taxonomy" id="2518994"/>
    <lineage>
        <taxon>Bacteria</taxon>
        <taxon>Pseudomonadati</taxon>
        <taxon>Pseudomonadota</taxon>
        <taxon>Gammaproteobacteria</taxon>
        <taxon>Cellvibrionales</taxon>
        <taxon>Halieaceae</taxon>
        <taxon>Candidatus Paraluminiphilus</taxon>
    </lineage>
</organism>
<dbReference type="EMBL" id="CP036501">
    <property type="protein sequence ID" value="UZP73769.1"/>
    <property type="molecule type" value="Genomic_DNA"/>
</dbReference>
<protein>
    <submittedName>
        <fullName evidence="1">DUF1249 domain-containing protein</fullName>
    </submittedName>
</protein>
<accession>A0ABY6Q576</accession>
<dbReference type="RefSeq" id="WP_279242564.1">
    <property type="nucleotide sequence ID" value="NZ_CP036501.1"/>
</dbReference>
<keyword evidence="2" id="KW-1185">Reference proteome</keyword>
<name>A0ABY6Q576_9GAMM</name>
<sequence>MDLTELHALCEANYVRLLSLFPDYQQANERRFKLGSRLIVMTVIERDRHTTTLSINYHAAGLPQHMHSNLHLRMYHDVAMAEVVKLRSGRRLESRYDYPNSDMHQPDEKRQQNSFVSELLSLCLSEAHIDETVFEAGDV</sequence>
<dbReference type="PANTHER" id="PTHR38774">
    <property type="entry name" value="CYTOPLASMIC PROTEIN-RELATED"/>
    <property type="match status" value="1"/>
</dbReference>
<dbReference type="PANTHER" id="PTHR38774:SF1">
    <property type="entry name" value="CYTOPLASMIC PROTEIN"/>
    <property type="match status" value="1"/>
</dbReference>
<dbReference type="Proteomes" id="UP001317963">
    <property type="component" value="Chromosome"/>
</dbReference>
<dbReference type="Pfam" id="PF06853">
    <property type="entry name" value="DUF1249"/>
    <property type="match status" value="1"/>
</dbReference>